<sequence>MLTHLELLLFRRRSQIQIRNTNLRRQRD</sequence>
<evidence type="ECO:0000313" key="1">
    <source>
        <dbReference type="EMBL" id="MBX02448.1"/>
    </source>
</evidence>
<organism evidence="1">
    <name type="scientific">Rhizophora mucronata</name>
    <name type="common">Asiatic mangrove</name>
    <dbReference type="NCBI Taxonomy" id="61149"/>
    <lineage>
        <taxon>Eukaryota</taxon>
        <taxon>Viridiplantae</taxon>
        <taxon>Streptophyta</taxon>
        <taxon>Embryophyta</taxon>
        <taxon>Tracheophyta</taxon>
        <taxon>Spermatophyta</taxon>
        <taxon>Magnoliopsida</taxon>
        <taxon>eudicotyledons</taxon>
        <taxon>Gunneridae</taxon>
        <taxon>Pentapetalae</taxon>
        <taxon>rosids</taxon>
        <taxon>fabids</taxon>
        <taxon>Malpighiales</taxon>
        <taxon>Rhizophoraceae</taxon>
        <taxon>Rhizophora</taxon>
    </lineage>
</organism>
<protein>
    <submittedName>
        <fullName evidence="1">Uncharacterized protein</fullName>
    </submittedName>
</protein>
<dbReference type="EMBL" id="GGEC01021964">
    <property type="protein sequence ID" value="MBX02448.1"/>
    <property type="molecule type" value="Transcribed_RNA"/>
</dbReference>
<reference evidence="1" key="1">
    <citation type="submission" date="2018-02" db="EMBL/GenBank/DDBJ databases">
        <title>Rhizophora mucronata_Transcriptome.</title>
        <authorList>
            <person name="Meera S.P."/>
            <person name="Sreeshan A."/>
            <person name="Augustine A."/>
        </authorList>
    </citation>
    <scope>NUCLEOTIDE SEQUENCE</scope>
    <source>
        <tissue evidence="1">Leaf</tissue>
    </source>
</reference>
<proteinExistence type="predicted"/>
<name>A0A2P2K9M9_RHIMU</name>
<accession>A0A2P2K9M9</accession>
<dbReference type="AlphaFoldDB" id="A0A2P2K9M9"/>